<evidence type="ECO:0000259" key="1">
    <source>
        <dbReference type="Pfam" id="PF26130"/>
    </source>
</evidence>
<proteinExistence type="predicted"/>
<evidence type="ECO:0000313" key="2">
    <source>
        <dbReference type="EMBL" id="GJS91877.1"/>
    </source>
</evidence>
<gene>
    <name evidence="2" type="ORF">Tco_0774513</name>
</gene>
<accession>A0ABQ4ZPQ2</accession>
<reference evidence="2" key="2">
    <citation type="submission" date="2022-01" db="EMBL/GenBank/DDBJ databases">
        <authorList>
            <person name="Yamashiro T."/>
            <person name="Shiraishi A."/>
            <person name="Satake H."/>
            <person name="Nakayama K."/>
        </authorList>
    </citation>
    <scope>NUCLEOTIDE SEQUENCE</scope>
</reference>
<dbReference type="Pfam" id="PF26130">
    <property type="entry name" value="PB1-like"/>
    <property type="match status" value="1"/>
</dbReference>
<name>A0ABQ4ZPQ2_9ASTR</name>
<dbReference type="EMBL" id="BQNB010011540">
    <property type="protein sequence ID" value="GJS91877.1"/>
    <property type="molecule type" value="Genomic_DNA"/>
</dbReference>
<reference evidence="2" key="1">
    <citation type="journal article" date="2022" name="Int. J. Mol. Sci.">
        <title>Draft Genome of Tanacetum Coccineum: Genomic Comparison of Closely Related Tanacetum-Family Plants.</title>
        <authorList>
            <person name="Yamashiro T."/>
            <person name="Shiraishi A."/>
            <person name="Nakayama K."/>
            <person name="Satake H."/>
        </authorList>
    </citation>
    <scope>NUCLEOTIDE SEQUENCE</scope>
</reference>
<protein>
    <recommendedName>
        <fullName evidence="1">PB1-like domain-containing protein</fullName>
    </recommendedName>
</protein>
<evidence type="ECO:0000313" key="3">
    <source>
        <dbReference type="Proteomes" id="UP001151760"/>
    </source>
</evidence>
<dbReference type="InterPro" id="IPR058594">
    <property type="entry name" value="PB1-like_dom_pln"/>
</dbReference>
<sequence>MKGICISIHHEGTFAYDPLSYENGDVEVVENVDFGNTNYERLMNIVKECCLFPVHGMYFCAPKVDIGKHLKPLRNDSELANFVELSFDNGCKVKLYVEHHGYNVLNGVTEEVDDEELDDEIEMEDFISDKDFRAKVDKQSSSSRTVDDKFVDDRFKVKEGFSYPVDNPNLPWNEMAPLPGMRFEHPD</sequence>
<comment type="caution">
    <text evidence="2">The sequence shown here is derived from an EMBL/GenBank/DDBJ whole genome shotgun (WGS) entry which is preliminary data.</text>
</comment>
<organism evidence="2 3">
    <name type="scientific">Tanacetum coccineum</name>
    <dbReference type="NCBI Taxonomy" id="301880"/>
    <lineage>
        <taxon>Eukaryota</taxon>
        <taxon>Viridiplantae</taxon>
        <taxon>Streptophyta</taxon>
        <taxon>Embryophyta</taxon>
        <taxon>Tracheophyta</taxon>
        <taxon>Spermatophyta</taxon>
        <taxon>Magnoliopsida</taxon>
        <taxon>eudicotyledons</taxon>
        <taxon>Gunneridae</taxon>
        <taxon>Pentapetalae</taxon>
        <taxon>asterids</taxon>
        <taxon>campanulids</taxon>
        <taxon>Asterales</taxon>
        <taxon>Asteraceae</taxon>
        <taxon>Asteroideae</taxon>
        <taxon>Anthemideae</taxon>
        <taxon>Anthemidinae</taxon>
        <taxon>Tanacetum</taxon>
    </lineage>
</organism>
<keyword evidence="3" id="KW-1185">Reference proteome</keyword>
<dbReference type="Proteomes" id="UP001151760">
    <property type="component" value="Unassembled WGS sequence"/>
</dbReference>
<feature type="domain" description="PB1-like" evidence="1">
    <location>
        <begin position="4"/>
        <end position="99"/>
    </location>
</feature>